<proteinExistence type="predicted"/>
<feature type="domain" description="Nucleoside phosphorylase" evidence="1">
    <location>
        <begin position="113"/>
        <end position="171"/>
    </location>
</feature>
<dbReference type="GO" id="GO:0009116">
    <property type="term" value="P:nucleoside metabolic process"/>
    <property type="evidence" value="ECO:0007669"/>
    <property type="project" value="InterPro"/>
</dbReference>
<dbReference type="InterPro" id="IPR000845">
    <property type="entry name" value="Nucleoside_phosphorylase_d"/>
</dbReference>
<dbReference type="AlphaFoldDB" id="A0A1W1CPD9"/>
<evidence type="ECO:0000313" key="2">
    <source>
        <dbReference type="EMBL" id="SFV67572.1"/>
    </source>
</evidence>
<gene>
    <name evidence="2" type="ORF">MNB_SV-14-875</name>
</gene>
<dbReference type="Pfam" id="PF01048">
    <property type="entry name" value="PNP_UDP_1"/>
    <property type="match status" value="1"/>
</dbReference>
<name>A0A1W1CPD9_9ZZZZ</name>
<reference evidence="2" key="1">
    <citation type="submission" date="2016-10" db="EMBL/GenBank/DDBJ databases">
        <authorList>
            <person name="de Groot N.N."/>
        </authorList>
    </citation>
    <scope>NUCLEOTIDE SEQUENCE</scope>
</reference>
<dbReference type="SUPFAM" id="SSF53167">
    <property type="entry name" value="Purine and uridine phosphorylases"/>
    <property type="match status" value="1"/>
</dbReference>
<organism evidence="2">
    <name type="scientific">hydrothermal vent metagenome</name>
    <dbReference type="NCBI Taxonomy" id="652676"/>
    <lineage>
        <taxon>unclassified sequences</taxon>
        <taxon>metagenomes</taxon>
        <taxon>ecological metagenomes</taxon>
    </lineage>
</organism>
<dbReference type="GO" id="GO:0003824">
    <property type="term" value="F:catalytic activity"/>
    <property type="evidence" value="ECO:0007669"/>
    <property type="project" value="InterPro"/>
</dbReference>
<dbReference type="InterPro" id="IPR035994">
    <property type="entry name" value="Nucleoside_phosphorylase_sf"/>
</dbReference>
<dbReference type="Gene3D" id="3.40.50.1580">
    <property type="entry name" value="Nucleoside phosphorylase domain"/>
    <property type="match status" value="1"/>
</dbReference>
<evidence type="ECO:0000259" key="1">
    <source>
        <dbReference type="Pfam" id="PF01048"/>
    </source>
</evidence>
<sequence>MFICAGERETFDFAKPMGIGLIDMSINLTKLCMSKNPPAFIFFVGTAGSYGKHKIFDIVESKTASNIENSFFNAKAYTPIDNVISTSTNVSRETIVNSSNYITTDFNLNKYYLANNIGIENMEFFAVLKVAKHFNIPAGGAFIVTNYCNANAHKDFMDNHAEAMMRLTTYIKK</sequence>
<dbReference type="EMBL" id="FPHN01000228">
    <property type="protein sequence ID" value="SFV67572.1"/>
    <property type="molecule type" value="Genomic_DNA"/>
</dbReference>
<accession>A0A1W1CPD9</accession>
<protein>
    <submittedName>
        <fullName evidence="2">Purine nucleoside phosphorylase</fullName>
    </submittedName>
</protein>